<organism evidence="2 3">
    <name type="scientific">Abeliophyllum distichum</name>
    <dbReference type="NCBI Taxonomy" id="126358"/>
    <lineage>
        <taxon>Eukaryota</taxon>
        <taxon>Viridiplantae</taxon>
        <taxon>Streptophyta</taxon>
        <taxon>Embryophyta</taxon>
        <taxon>Tracheophyta</taxon>
        <taxon>Spermatophyta</taxon>
        <taxon>Magnoliopsida</taxon>
        <taxon>eudicotyledons</taxon>
        <taxon>Gunneridae</taxon>
        <taxon>Pentapetalae</taxon>
        <taxon>asterids</taxon>
        <taxon>lamiids</taxon>
        <taxon>Lamiales</taxon>
        <taxon>Oleaceae</taxon>
        <taxon>Forsythieae</taxon>
        <taxon>Abeliophyllum</taxon>
    </lineage>
</organism>
<accession>A0ABD1Q4L0</accession>
<dbReference type="Proteomes" id="UP001604336">
    <property type="component" value="Unassembled WGS sequence"/>
</dbReference>
<evidence type="ECO:0000313" key="3">
    <source>
        <dbReference type="Proteomes" id="UP001604336"/>
    </source>
</evidence>
<keyword evidence="3" id="KW-1185">Reference proteome</keyword>
<proteinExistence type="predicted"/>
<evidence type="ECO:0000256" key="1">
    <source>
        <dbReference type="SAM" id="MobiDB-lite"/>
    </source>
</evidence>
<dbReference type="AlphaFoldDB" id="A0ABD1Q4L0"/>
<sequence>MDDSTHGPDPSPKPPDAATKVLGHLPPTIPHTIAGHTPPHSSSIEPQKPPTAADLRKNLGSAAGLKGTHTGRTAQYFFSSLGRPQPCIGHRSKHPCCCCDGFHFVRTRDGRSIDKIPVDNATIRPSQAASEMRDSRARGGHALIPGMLRVTPAFSGSL</sequence>
<protein>
    <submittedName>
        <fullName evidence="2">Uncharacterized protein</fullName>
    </submittedName>
</protein>
<reference evidence="3" key="1">
    <citation type="submission" date="2024-07" db="EMBL/GenBank/DDBJ databases">
        <title>Two chromosome-level genome assemblies of Korean endemic species Abeliophyllum distichum and Forsythia ovata (Oleaceae).</title>
        <authorList>
            <person name="Jang H."/>
        </authorList>
    </citation>
    <scope>NUCLEOTIDE SEQUENCE [LARGE SCALE GENOMIC DNA]</scope>
</reference>
<gene>
    <name evidence="2" type="ORF">Adt_37842</name>
</gene>
<name>A0ABD1Q4L0_9LAMI</name>
<comment type="caution">
    <text evidence="2">The sequence shown here is derived from an EMBL/GenBank/DDBJ whole genome shotgun (WGS) entry which is preliminary data.</text>
</comment>
<feature type="region of interest" description="Disordered" evidence="1">
    <location>
        <begin position="1"/>
        <end position="67"/>
    </location>
</feature>
<evidence type="ECO:0000313" key="2">
    <source>
        <dbReference type="EMBL" id="KAL2469706.1"/>
    </source>
</evidence>
<dbReference type="EMBL" id="JBFOLK010000012">
    <property type="protein sequence ID" value="KAL2469706.1"/>
    <property type="molecule type" value="Genomic_DNA"/>
</dbReference>